<dbReference type="GO" id="GO:0016810">
    <property type="term" value="F:hydrolase activity, acting on carbon-nitrogen (but not peptide) bonds"/>
    <property type="evidence" value="ECO:0007669"/>
    <property type="project" value="InterPro"/>
</dbReference>
<name>A0AAD9FRU8_PAPLA</name>
<dbReference type="PANTHER" id="PTHR22642:SF2">
    <property type="entry name" value="PROTEIN LONG AFTER FAR-RED 3"/>
    <property type="match status" value="1"/>
</dbReference>
<reference evidence="3" key="1">
    <citation type="submission" date="2023-02" db="EMBL/GenBank/DDBJ databases">
        <title>Identification and recombinant expression of a fungal hydrolase from Papiliotrema laurentii that hydrolyzes apple cutin and clears colloidal polyester polyurethane.</title>
        <authorList>
            <consortium name="DOE Joint Genome Institute"/>
            <person name="Roman V.A."/>
            <person name="Bojanowski C."/>
            <person name="Crable B.R."/>
            <person name="Wagner D.N."/>
            <person name="Hung C.S."/>
            <person name="Nadeau L.J."/>
            <person name="Schratz L."/>
            <person name="Haridas S."/>
            <person name="Pangilinan J."/>
            <person name="Lipzen A."/>
            <person name="Na H."/>
            <person name="Yan M."/>
            <person name="Ng V."/>
            <person name="Grigoriev I.V."/>
            <person name="Spatafora J.W."/>
            <person name="Barlow D."/>
            <person name="Biffinger J."/>
            <person name="Kelley-Loughnane N."/>
            <person name="Varaljay V.A."/>
            <person name="Crookes-Goodson W.J."/>
        </authorList>
    </citation>
    <scope>NUCLEOTIDE SEQUENCE</scope>
    <source>
        <strain evidence="3">5307AH</strain>
    </source>
</reference>
<dbReference type="Pfam" id="PF07969">
    <property type="entry name" value="Amidohydro_3"/>
    <property type="match status" value="1"/>
</dbReference>
<accession>A0AAD9FRU8</accession>
<dbReference type="SUPFAM" id="SSF51338">
    <property type="entry name" value="Composite domain of metallo-dependent hydrolases"/>
    <property type="match status" value="1"/>
</dbReference>
<dbReference type="EMBL" id="JAODAN010000004">
    <property type="protein sequence ID" value="KAK1925050.1"/>
    <property type="molecule type" value="Genomic_DNA"/>
</dbReference>
<evidence type="ECO:0000313" key="3">
    <source>
        <dbReference type="EMBL" id="KAK1925050.1"/>
    </source>
</evidence>
<protein>
    <submittedName>
        <fullName evidence="3">Amidohydrolase family-domain-containing protein</fullName>
    </submittedName>
</protein>
<keyword evidence="4" id="KW-1185">Reference proteome</keyword>
<evidence type="ECO:0000313" key="4">
    <source>
        <dbReference type="Proteomes" id="UP001182556"/>
    </source>
</evidence>
<gene>
    <name evidence="3" type="ORF">DB88DRAFT_487743</name>
</gene>
<dbReference type="Gene3D" id="3.20.20.140">
    <property type="entry name" value="Metal-dependent hydrolases"/>
    <property type="match status" value="1"/>
</dbReference>
<dbReference type="Gene3D" id="2.30.40.10">
    <property type="entry name" value="Urease, subunit C, domain 1"/>
    <property type="match status" value="1"/>
</dbReference>
<dbReference type="SUPFAM" id="SSF51556">
    <property type="entry name" value="Metallo-dependent hydrolases"/>
    <property type="match status" value="1"/>
</dbReference>
<evidence type="ECO:0000256" key="1">
    <source>
        <dbReference type="SAM" id="SignalP"/>
    </source>
</evidence>
<dbReference type="Proteomes" id="UP001182556">
    <property type="component" value="Unassembled WGS sequence"/>
</dbReference>
<feature type="chain" id="PRO_5042072774" evidence="1">
    <location>
        <begin position="21"/>
        <end position="518"/>
    </location>
</feature>
<organism evidence="3 4">
    <name type="scientific">Papiliotrema laurentii</name>
    <name type="common">Cryptococcus laurentii</name>
    <dbReference type="NCBI Taxonomy" id="5418"/>
    <lineage>
        <taxon>Eukaryota</taxon>
        <taxon>Fungi</taxon>
        <taxon>Dikarya</taxon>
        <taxon>Basidiomycota</taxon>
        <taxon>Agaricomycotina</taxon>
        <taxon>Tremellomycetes</taxon>
        <taxon>Tremellales</taxon>
        <taxon>Rhynchogastremaceae</taxon>
        <taxon>Papiliotrema</taxon>
    </lineage>
</organism>
<dbReference type="InterPro" id="IPR013108">
    <property type="entry name" value="Amidohydro_3"/>
</dbReference>
<dbReference type="PANTHER" id="PTHR22642">
    <property type="entry name" value="IMIDAZOLONEPROPIONASE"/>
    <property type="match status" value="1"/>
</dbReference>
<feature type="domain" description="Amidohydrolase 3" evidence="2">
    <location>
        <begin position="64"/>
        <end position="507"/>
    </location>
</feature>
<keyword evidence="1" id="KW-0732">Signal</keyword>
<sequence>MTMIGQILFINAYLVGRAAGLHAVLVEGGRIAQIAEGEGRVIQLSDGAEVVDCRLSATSSLWISPGMVDWHTHQMLNAVASHRLHLDQATSAQQALDMVALALDDPRYSPERELNFVAVNMRNGSWTDEERMCRESLDALSPDRPLYLVYNGYHSICCNTLGLERVGLRVEDHPDGMLFEQLAFKVGGELSNVGDEVLDQWIFDEAKYAASLGVVEVVDLEMSHNLAHWQRRCAKGFNTLRVHIGFYDEHLDDAISLGLRSGDPIPDCHGYILAGPYKIVTDGSLGSQTAFCHDVYPGTTNHGVCVYSPPALADMIARGVRHDFRMAIHAIGDRANHLVLETLAAGSVPRLRQGSTIEHAQLLDLNDLKLFADLGLVASIQPCHLVDDRELCHKFWPGREGRAYAFKSIVDAGIPIRLGSDAPVAPLHPWEAIAVAISRAGENDHSPFCAEQIIDVETAFKASTCNAKSHIGQGERADICLLTANPLQCDATALRAILCKGTLLQGAWTHRDLPGTPL</sequence>
<dbReference type="Gene3D" id="3.10.310.70">
    <property type="match status" value="1"/>
</dbReference>
<dbReference type="InterPro" id="IPR032466">
    <property type="entry name" value="Metal_Hydrolase"/>
</dbReference>
<comment type="caution">
    <text evidence="3">The sequence shown here is derived from an EMBL/GenBank/DDBJ whole genome shotgun (WGS) entry which is preliminary data.</text>
</comment>
<feature type="signal peptide" evidence="1">
    <location>
        <begin position="1"/>
        <end position="20"/>
    </location>
</feature>
<evidence type="ECO:0000259" key="2">
    <source>
        <dbReference type="Pfam" id="PF07969"/>
    </source>
</evidence>
<dbReference type="InterPro" id="IPR011059">
    <property type="entry name" value="Metal-dep_hydrolase_composite"/>
</dbReference>
<proteinExistence type="predicted"/>
<dbReference type="AlphaFoldDB" id="A0AAD9FRU8"/>